<evidence type="ECO:0000256" key="11">
    <source>
        <dbReference type="ARBA" id="ARBA00022723"/>
    </source>
</evidence>
<reference evidence="22 23" key="1">
    <citation type="submission" date="2024-03" db="EMBL/GenBank/DDBJ databases">
        <title>Genome-scale model development and genomic sequencing of the oleaginous clade Lipomyces.</title>
        <authorList>
            <consortium name="Lawrence Berkeley National Laboratory"/>
            <person name="Czajka J.J."/>
            <person name="Han Y."/>
            <person name="Kim J."/>
            <person name="Mondo S.J."/>
            <person name="Hofstad B.A."/>
            <person name="Robles A."/>
            <person name="Haridas S."/>
            <person name="Riley R."/>
            <person name="LaButti K."/>
            <person name="Pangilinan J."/>
            <person name="Andreopoulos W."/>
            <person name="Lipzen A."/>
            <person name="Yan J."/>
            <person name="Wang M."/>
            <person name="Ng V."/>
            <person name="Grigoriev I.V."/>
            <person name="Spatafora J.W."/>
            <person name="Magnuson J.K."/>
            <person name="Baker S.E."/>
            <person name="Pomraning K.R."/>
        </authorList>
    </citation>
    <scope>NUCLEOTIDE SEQUENCE [LARGE SCALE GENOMIC DNA]</scope>
    <source>
        <strain evidence="22 23">Phaff 52-87</strain>
    </source>
</reference>
<keyword evidence="14" id="KW-0067">ATP-binding</keyword>
<keyword evidence="17" id="KW-0472">Membrane</keyword>
<comment type="function">
    <text evidence="21">Catalyzes conversion of folates to polyglutamate derivatives allowing concentration of folate compounds in the cell and the intracellular retention of these cofactors, which are important substrates for most of the folate-dependent enzymes that are involved in one-carbon transfer reactions involved in purine, pyrimidine and amino acid synthesis.</text>
</comment>
<dbReference type="PANTHER" id="PTHR11136">
    <property type="entry name" value="FOLYLPOLYGLUTAMATE SYNTHASE-RELATED"/>
    <property type="match status" value="1"/>
</dbReference>
<evidence type="ECO:0000256" key="7">
    <source>
        <dbReference type="ARBA" id="ARBA00018660"/>
    </source>
</evidence>
<dbReference type="EMBL" id="JBBJBU010000004">
    <property type="protein sequence ID" value="KAK7205868.1"/>
    <property type="molecule type" value="Genomic_DNA"/>
</dbReference>
<comment type="subcellular location">
    <subcellularLocation>
        <location evidence="3">Cytoplasm</location>
    </subcellularLocation>
    <subcellularLocation>
        <location evidence="1">Mitochondrion inner membrane</location>
    </subcellularLocation>
    <subcellularLocation>
        <location evidence="2">Mitochondrion matrix</location>
    </subcellularLocation>
</comment>
<comment type="caution">
    <text evidence="22">The sequence shown here is derived from an EMBL/GenBank/DDBJ whole genome shotgun (WGS) entry which is preliminary data.</text>
</comment>
<keyword evidence="11" id="KW-0479">Metal-binding</keyword>
<dbReference type="Proteomes" id="UP001498771">
    <property type="component" value="Unassembled WGS sequence"/>
</dbReference>
<evidence type="ECO:0000256" key="1">
    <source>
        <dbReference type="ARBA" id="ARBA00004273"/>
    </source>
</evidence>
<evidence type="ECO:0000256" key="13">
    <source>
        <dbReference type="ARBA" id="ARBA00022792"/>
    </source>
</evidence>
<evidence type="ECO:0000256" key="20">
    <source>
        <dbReference type="ARBA" id="ARBA00047493"/>
    </source>
</evidence>
<evidence type="ECO:0000313" key="22">
    <source>
        <dbReference type="EMBL" id="KAK7205868.1"/>
    </source>
</evidence>
<evidence type="ECO:0000256" key="14">
    <source>
        <dbReference type="ARBA" id="ARBA00022840"/>
    </source>
</evidence>
<keyword evidence="16" id="KW-0496">Mitochondrion</keyword>
<keyword evidence="15" id="KW-0460">Magnesium</keyword>
<dbReference type="PIRSF" id="PIRSF038895">
    <property type="entry name" value="FPGS"/>
    <property type="match status" value="1"/>
</dbReference>
<evidence type="ECO:0000256" key="17">
    <source>
        <dbReference type="ARBA" id="ARBA00023136"/>
    </source>
</evidence>
<evidence type="ECO:0000256" key="4">
    <source>
        <dbReference type="ARBA" id="ARBA00005150"/>
    </source>
</evidence>
<dbReference type="RefSeq" id="XP_064768901.1">
    <property type="nucleotide sequence ID" value="XM_064912424.1"/>
</dbReference>
<dbReference type="PANTHER" id="PTHR11136:SF5">
    <property type="entry name" value="FOLYLPOLYGLUTAMATE SYNTHASE, MITOCHONDRIAL"/>
    <property type="match status" value="1"/>
</dbReference>
<keyword evidence="12" id="KW-0547">Nucleotide-binding</keyword>
<accession>A0ABR1F7N8</accession>
<comment type="pathway">
    <text evidence="4 21">Cofactor biosynthesis; tetrahydrofolylpolyglutamate biosynthesis.</text>
</comment>
<dbReference type="InterPro" id="IPR036615">
    <property type="entry name" value="Mur_ligase_C_dom_sf"/>
</dbReference>
<keyword evidence="23" id="KW-1185">Reference proteome</keyword>
<gene>
    <name evidence="22" type="ORF">BZA70DRAFT_277271</name>
</gene>
<comment type="cofactor">
    <cofactor evidence="21">
        <name>a monovalent cation</name>
        <dbReference type="ChEBI" id="CHEBI:60242"/>
    </cofactor>
    <text evidence="21">A monovalent cation.</text>
</comment>
<evidence type="ECO:0000256" key="6">
    <source>
        <dbReference type="ARBA" id="ARBA00013025"/>
    </source>
</evidence>
<evidence type="ECO:0000256" key="19">
    <source>
        <dbReference type="ARBA" id="ARBA00030876"/>
    </source>
</evidence>
<evidence type="ECO:0000256" key="5">
    <source>
        <dbReference type="ARBA" id="ARBA00008276"/>
    </source>
</evidence>
<dbReference type="GO" id="GO:0016874">
    <property type="term" value="F:ligase activity"/>
    <property type="evidence" value="ECO:0007669"/>
    <property type="project" value="UniProtKB-KW"/>
</dbReference>
<dbReference type="Gene3D" id="3.40.1190.10">
    <property type="entry name" value="Mur-like, catalytic domain"/>
    <property type="match status" value="1"/>
</dbReference>
<keyword evidence="8" id="KW-0963">Cytoplasm</keyword>
<dbReference type="Gene3D" id="3.90.190.20">
    <property type="entry name" value="Mur ligase, C-terminal domain"/>
    <property type="match status" value="1"/>
</dbReference>
<dbReference type="EC" id="6.3.2.17" evidence="6 21"/>
<dbReference type="GeneID" id="90037936"/>
<keyword evidence="13" id="KW-0999">Mitochondrion inner membrane</keyword>
<evidence type="ECO:0000256" key="8">
    <source>
        <dbReference type="ARBA" id="ARBA00022490"/>
    </source>
</evidence>
<dbReference type="SUPFAM" id="SSF53623">
    <property type="entry name" value="MurD-like peptide ligases, catalytic domain"/>
    <property type="match status" value="1"/>
</dbReference>
<dbReference type="SUPFAM" id="SSF53244">
    <property type="entry name" value="MurD-like peptide ligases, peptide-binding domain"/>
    <property type="match status" value="1"/>
</dbReference>
<evidence type="ECO:0000256" key="18">
    <source>
        <dbReference type="ARBA" id="ARBA00030592"/>
    </source>
</evidence>
<evidence type="ECO:0000256" key="2">
    <source>
        <dbReference type="ARBA" id="ARBA00004305"/>
    </source>
</evidence>
<evidence type="ECO:0000256" key="21">
    <source>
        <dbReference type="PIRNR" id="PIRNR038895"/>
    </source>
</evidence>
<evidence type="ECO:0000256" key="16">
    <source>
        <dbReference type="ARBA" id="ARBA00023128"/>
    </source>
</evidence>
<protein>
    <recommendedName>
        <fullName evidence="7 21">Folylpolyglutamate synthase</fullName>
        <ecNumber evidence="6 21">6.3.2.17</ecNumber>
    </recommendedName>
    <alternativeName>
        <fullName evidence="19 21">Folylpoly-gamma-glutamate synthetase</fullName>
    </alternativeName>
    <alternativeName>
        <fullName evidence="18 21">Tetrahydrofolylpolyglutamate synthase</fullName>
    </alternativeName>
</protein>
<keyword evidence="9 21" id="KW-0554">One-carbon metabolism</keyword>
<comment type="similarity">
    <text evidence="5 21">Belongs to the folylpolyglutamate synthase family.</text>
</comment>
<proteinExistence type="inferred from homology"/>
<evidence type="ECO:0000313" key="23">
    <source>
        <dbReference type="Proteomes" id="UP001498771"/>
    </source>
</evidence>
<dbReference type="InterPro" id="IPR001645">
    <property type="entry name" value="Folylpolyglutamate_synth"/>
</dbReference>
<dbReference type="NCBIfam" id="TIGR01499">
    <property type="entry name" value="folC"/>
    <property type="match status" value="1"/>
</dbReference>
<dbReference type="InterPro" id="IPR023600">
    <property type="entry name" value="Folylpolyglutamate_synth_euk"/>
</dbReference>
<evidence type="ECO:0000256" key="9">
    <source>
        <dbReference type="ARBA" id="ARBA00022563"/>
    </source>
</evidence>
<sequence>MPKFSNLFGARTYATKTRTYSDAIEALNSLQTNFATLEAIRKSQKKSQALAIPEMIEWTRRIGYKPSDLDKLNIIHVTGTKGKGSTCAFTHSILARYVPSVLSKIGLYTSPHLKSVRERISINGRPLPEEAFARYFFEVWDRLESSSSPSPEEDERFAAMGAGMKPVYFRFLTLLSFHVFLSEKVDTAIYEVGIGGEYDSTNIIERPTAVGISSIGIDHTRVLGSTLTEIAWNKGGIMKTGTKAFSVEQPKEAWDALQGRADEKKVELVEVPVHPIVKQTKLGIDADFQQINASLAVSLAQQHLTVLGHPPSPACDATSLNDEFLEGLKTASWPGRCQTIIEPGEKKKLEWLIDGAHTDESITVATKWFGKKARKDSRKVLVFNQQTRDAGSLVGKLHSILGTDVTFDEVVFCSNITWSSGDYQSELTSMNTSEQEVRDLVVQKQLAEHWAKLDPGSKPTVVRTIEEAVKYVRGLEYDDVQVLVTGSLHLVGGLLVVLEGR</sequence>
<comment type="catalytic activity">
    <reaction evidence="20 21">
        <text>(6S)-5,6,7,8-tetrahydrofolyl-(gamma-L-Glu)(n) + L-glutamate + ATP = (6S)-5,6,7,8-tetrahydrofolyl-(gamma-L-Glu)(n+1) + ADP + phosphate + H(+)</text>
        <dbReference type="Rhea" id="RHEA:10580"/>
        <dbReference type="Rhea" id="RHEA-COMP:14738"/>
        <dbReference type="Rhea" id="RHEA-COMP:14740"/>
        <dbReference type="ChEBI" id="CHEBI:15378"/>
        <dbReference type="ChEBI" id="CHEBI:29985"/>
        <dbReference type="ChEBI" id="CHEBI:30616"/>
        <dbReference type="ChEBI" id="CHEBI:43474"/>
        <dbReference type="ChEBI" id="CHEBI:141005"/>
        <dbReference type="ChEBI" id="CHEBI:456216"/>
        <dbReference type="EC" id="6.3.2.17"/>
    </reaction>
</comment>
<evidence type="ECO:0000256" key="10">
    <source>
        <dbReference type="ARBA" id="ARBA00022598"/>
    </source>
</evidence>
<dbReference type="PROSITE" id="PS01012">
    <property type="entry name" value="FOLYLPOLYGLU_SYNT_2"/>
    <property type="match status" value="1"/>
</dbReference>
<evidence type="ECO:0000256" key="12">
    <source>
        <dbReference type="ARBA" id="ARBA00022741"/>
    </source>
</evidence>
<organism evidence="22 23">
    <name type="scientific">Myxozyma melibiosi</name>
    <dbReference type="NCBI Taxonomy" id="54550"/>
    <lineage>
        <taxon>Eukaryota</taxon>
        <taxon>Fungi</taxon>
        <taxon>Dikarya</taxon>
        <taxon>Ascomycota</taxon>
        <taxon>Saccharomycotina</taxon>
        <taxon>Lipomycetes</taxon>
        <taxon>Lipomycetales</taxon>
        <taxon>Lipomycetaceae</taxon>
        <taxon>Myxozyma</taxon>
    </lineage>
</organism>
<name>A0ABR1F7N8_9ASCO</name>
<dbReference type="InterPro" id="IPR036565">
    <property type="entry name" value="Mur-like_cat_sf"/>
</dbReference>
<keyword evidence="10 21" id="KW-0436">Ligase</keyword>
<evidence type="ECO:0000256" key="15">
    <source>
        <dbReference type="ARBA" id="ARBA00022842"/>
    </source>
</evidence>
<evidence type="ECO:0000256" key="3">
    <source>
        <dbReference type="ARBA" id="ARBA00004496"/>
    </source>
</evidence>
<dbReference type="InterPro" id="IPR018109">
    <property type="entry name" value="Folylpolyglutamate_synth_CS"/>
</dbReference>